<dbReference type="InterPro" id="IPR027417">
    <property type="entry name" value="P-loop_NTPase"/>
</dbReference>
<evidence type="ECO:0000256" key="1">
    <source>
        <dbReference type="ARBA" id="ARBA00022448"/>
    </source>
</evidence>
<dbReference type="PANTHER" id="PTHR42788:SF13">
    <property type="entry name" value="ALIPHATIC SULFONATES IMPORT ATP-BINDING PROTEIN SSUB"/>
    <property type="match status" value="1"/>
</dbReference>
<evidence type="ECO:0000256" key="3">
    <source>
        <dbReference type="ARBA" id="ARBA00022840"/>
    </source>
</evidence>
<name>A0ABP7XH31_9ACTN</name>
<dbReference type="InterPro" id="IPR050166">
    <property type="entry name" value="ABC_transporter_ATP-bind"/>
</dbReference>
<organism evidence="5 6">
    <name type="scientific">Nocardioides fonticola</name>
    <dbReference type="NCBI Taxonomy" id="450363"/>
    <lineage>
        <taxon>Bacteria</taxon>
        <taxon>Bacillati</taxon>
        <taxon>Actinomycetota</taxon>
        <taxon>Actinomycetes</taxon>
        <taxon>Propionibacteriales</taxon>
        <taxon>Nocardioidaceae</taxon>
        <taxon>Nocardioides</taxon>
    </lineage>
</organism>
<dbReference type="InterPro" id="IPR003593">
    <property type="entry name" value="AAA+_ATPase"/>
</dbReference>
<dbReference type="PROSITE" id="PS50893">
    <property type="entry name" value="ABC_TRANSPORTER_2"/>
    <property type="match status" value="1"/>
</dbReference>
<protein>
    <submittedName>
        <fullName evidence="5">ATP-binding cassette domain-containing protein</fullName>
    </submittedName>
</protein>
<evidence type="ECO:0000313" key="6">
    <source>
        <dbReference type="Proteomes" id="UP001501495"/>
    </source>
</evidence>
<dbReference type="PANTHER" id="PTHR42788">
    <property type="entry name" value="TAURINE IMPORT ATP-BINDING PROTEIN-RELATED"/>
    <property type="match status" value="1"/>
</dbReference>
<dbReference type="EMBL" id="BAAAZH010000012">
    <property type="protein sequence ID" value="GAA4115865.1"/>
    <property type="molecule type" value="Genomic_DNA"/>
</dbReference>
<keyword evidence="1" id="KW-0813">Transport</keyword>
<accession>A0ABP7XH31</accession>
<dbReference type="Gene3D" id="3.40.50.300">
    <property type="entry name" value="P-loop containing nucleotide triphosphate hydrolases"/>
    <property type="match status" value="1"/>
</dbReference>
<sequence>MVRLAALDDVELGALEILDGERVALLGGSGSGKTVIIKRLLGLQGGPMRRRGSPLSDRCAYVPQSDGVFLDASVLENVTQPSVHVPSVPESEARDYLDLVGLSSRITFPVAGLSIADRRRVALARALSRRRPLLVIDGILDPTIGALLPDLLETIPHVRSLLFTSCVIDSAVGRADRVALVDGCHVLAQDTLIALRASMDPDVRAALTWVAP</sequence>
<dbReference type="SUPFAM" id="SSF52540">
    <property type="entry name" value="P-loop containing nucleoside triphosphate hydrolases"/>
    <property type="match status" value="1"/>
</dbReference>
<keyword evidence="6" id="KW-1185">Reference proteome</keyword>
<keyword evidence="3 5" id="KW-0067">ATP-binding</keyword>
<dbReference type="GO" id="GO:0005524">
    <property type="term" value="F:ATP binding"/>
    <property type="evidence" value="ECO:0007669"/>
    <property type="project" value="UniProtKB-KW"/>
</dbReference>
<proteinExistence type="predicted"/>
<evidence type="ECO:0000313" key="5">
    <source>
        <dbReference type="EMBL" id="GAA4115865.1"/>
    </source>
</evidence>
<gene>
    <name evidence="5" type="ORF">GCM10022215_15100</name>
</gene>
<keyword evidence="2" id="KW-0547">Nucleotide-binding</keyword>
<evidence type="ECO:0000256" key="2">
    <source>
        <dbReference type="ARBA" id="ARBA00022741"/>
    </source>
</evidence>
<evidence type="ECO:0000259" key="4">
    <source>
        <dbReference type="PROSITE" id="PS50893"/>
    </source>
</evidence>
<reference evidence="6" key="1">
    <citation type="journal article" date="2019" name="Int. J. Syst. Evol. Microbiol.">
        <title>The Global Catalogue of Microorganisms (GCM) 10K type strain sequencing project: providing services to taxonomists for standard genome sequencing and annotation.</title>
        <authorList>
            <consortium name="The Broad Institute Genomics Platform"/>
            <consortium name="The Broad Institute Genome Sequencing Center for Infectious Disease"/>
            <person name="Wu L."/>
            <person name="Ma J."/>
        </authorList>
    </citation>
    <scope>NUCLEOTIDE SEQUENCE [LARGE SCALE GENOMIC DNA]</scope>
    <source>
        <strain evidence="6">JCM 16703</strain>
    </source>
</reference>
<feature type="domain" description="ABC transporter" evidence="4">
    <location>
        <begin position="2"/>
        <end position="208"/>
    </location>
</feature>
<dbReference type="InterPro" id="IPR003439">
    <property type="entry name" value="ABC_transporter-like_ATP-bd"/>
</dbReference>
<dbReference type="Proteomes" id="UP001501495">
    <property type="component" value="Unassembled WGS sequence"/>
</dbReference>
<dbReference type="Pfam" id="PF00005">
    <property type="entry name" value="ABC_tran"/>
    <property type="match status" value="1"/>
</dbReference>
<comment type="caution">
    <text evidence="5">The sequence shown here is derived from an EMBL/GenBank/DDBJ whole genome shotgun (WGS) entry which is preliminary data.</text>
</comment>
<dbReference type="SMART" id="SM00382">
    <property type="entry name" value="AAA"/>
    <property type="match status" value="1"/>
</dbReference>